<dbReference type="Proteomes" id="UP001209730">
    <property type="component" value="Unassembled WGS sequence"/>
</dbReference>
<dbReference type="RefSeq" id="WP_266044979.1">
    <property type="nucleotide sequence ID" value="NZ_JAPHQA010000058.1"/>
</dbReference>
<protein>
    <submittedName>
        <fullName evidence="1">Uncharacterized protein</fullName>
    </submittedName>
</protein>
<evidence type="ECO:0000313" key="2">
    <source>
        <dbReference type="Proteomes" id="UP001209730"/>
    </source>
</evidence>
<name>A0AB35I167_MICTH</name>
<evidence type="ECO:0000313" key="1">
    <source>
        <dbReference type="EMBL" id="MCX2803410.1"/>
    </source>
</evidence>
<dbReference type="AlphaFoldDB" id="A0AB35I167"/>
<dbReference type="EMBL" id="JAPHQB010000079">
    <property type="protein sequence ID" value="MCX2803410.1"/>
    <property type="molecule type" value="Genomic_DNA"/>
</dbReference>
<sequence length="131" mass="15138">MKINHHFKKDGNRTVATTVNWENGEKKVSITIDSDVSGLFSEELNQIVIEDYSARKILFYSKDGRLQHDIPLPTLEGYSFRGLNKNNTTKTGISLIFNPETKEHETTWNDMVQYELLINPPYIGKFLGIYR</sequence>
<comment type="caution">
    <text evidence="1">The sequence shown here is derived from an EMBL/GenBank/DDBJ whole genome shotgun (WGS) entry which is preliminary data.</text>
</comment>
<reference evidence="1" key="1">
    <citation type="submission" date="2022-11" db="EMBL/GenBank/DDBJ databases">
        <title>Chitin-degrading and fungicidal potential of chitinolytic bacterial strains from marine environment of the Pacific Ocean regions.</title>
        <authorList>
            <person name="Pentekhina I."/>
            <person name="Nedashkovskaya O."/>
            <person name="Seitkalieva A."/>
            <person name="Podvolotskaya A."/>
            <person name="Tekutyeva L."/>
            <person name="Balabanova L."/>
        </authorList>
    </citation>
    <scope>NUCLEOTIDE SEQUENCE</scope>
    <source>
        <strain evidence="1">KMM 6838</strain>
    </source>
</reference>
<gene>
    <name evidence="1" type="ORF">OQJ68_16665</name>
</gene>
<proteinExistence type="predicted"/>
<organism evidence="1 2">
    <name type="scientific">Microbulbifer thermotolerans</name>
    <dbReference type="NCBI Taxonomy" id="252514"/>
    <lineage>
        <taxon>Bacteria</taxon>
        <taxon>Pseudomonadati</taxon>
        <taxon>Pseudomonadota</taxon>
        <taxon>Gammaproteobacteria</taxon>
        <taxon>Cellvibrionales</taxon>
        <taxon>Microbulbiferaceae</taxon>
        <taxon>Microbulbifer</taxon>
    </lineage>
</organism>
<accession>A0AB35I167</accession>